<reference evidence="2 3" key="1">
    <citation type="submission" date="2022-12" db="EMBL/GenBank/DDBJ databases">
        <title>Genomic features and morphological characterization of a novel Knufia sp. strain isolated from spacecraft assembly facility.</title>
        <authorList>
            <person name="Teixeira M."/>
            <person name="Chander A.M."/>
            <person name="Stajich J.E."/>
            <person name="Venkateswaran K."/>
        </authorList>
    </citation>
    <scope>NUCLEOTIDE SEQUENCE [LARGE SCALE GENOMIC DNA]</scope>
    <source>
        <strain evidence="2 3">FJI-L2-BK-P2</strain>
    </source>
</reference>
<dbReference type="Proteomes" id="UP001316803">
    <property type="component" value="Unassembled WGS sequence"/>
</dbReference>
<organism evidence="2 3">
    <name type="scientific">Knufia fluminis</name>
    <dbReference type="NCBI Taxonomy" id="191047"/>
    <lineage>
        <taxon>Eukaryota</taxon>
        <taxon>Fungi</taxon>
        <taxon>Dikarya</taxon>
        <taxon>Ascomycota</taxon>
        <taxon>Pezizomycotina</taxon>
        <taxon>Eurotiomycetes</taxon>
        <taxon>Chaetothyriomycetidae</taxon>
        <taxon>Chaetothyriales</taxon>
        <taxon>Trichomeriaceae</taxon>
        <taxon>Knufia</taxon>
    </lineage>
</organism>
<keyword evidence="3" id="KW-1185">Reference proteome</keyword>
<evidence type="ECO:0000313" key="3">
    <source>
        <dbReference type="Proteomes" id="UP001316803"/>
    </source>
</evidence>
<comment type="caution">
    <text evidence="2">The sequence shown here is derived from an EMBL/GenBank/DDBJ whole genome shotgun (WGS) entry which is preliminary data.</text>
</comment>
<dbReference type="EMBL" id="JAKLMC020000017">
    <property type="protein sequence ID" value="KAK5951971.1"/>
    <property type="molecule type" value="Genomic_DNA"/>
</dbReference>
<protein>
    <submittedName>
        <fullName evidence="2">Uncharacterized protein</fullName>
    </submittedName>
</protein>
<evidence type="ECO:0000256" key="1">
    <source>
        <dbReference type="SAM" id="MobiDB-lite"/>
    </source>
</evidence>
<sequence>MADLQSPAGSQTKGTFTNALCLLPEEVLNTPKRVLNRPLFTTSIKLQVKHGNHIPVSLYPTNSYQRLESKITQSKQPSQAAKPKQITALKLNNSSIMRVSGFLALLSGASVLATAIPVDEQKRDPVMIQYRPPTEDEKELTNAEVAEAYDRPIAGAGFKRDAPTREQKRDPVFIEYRPPTEDEKELTDAEVAEAYDRPIAGAGF</sequence>
<name>A0AAN8F5R8_9EURO</name>
<accession>A0AAN8F5R8</accession>
<proteinExistence type="predicted"/>
<dbReference type="AlphaFoldDB" id="A0AAN8F5R8"/>
<gene>
    <name evidence="2" type="ORF">OHC33_006857</name>
</gene>
<evidence type="ECO:0000313" key="2">
    <source>
        <dbReference type="EMBL" id="KAK5951971.1"/>
    </source>
</evidence>
<feature type="region of interest" description="Disordered" evidence="1">
    <location>
        <begin position="154"/>
        <end position="190"/>
    </location>
</feature>
<feature type="compositionally biased region" description="Basic and acidic residues" evidence="1">
    <location>
        <begin position="158"/>
        <end position="172"/>
    </location>
</feature>